<evidence type="ECO:0000256" key="5">
    <source>
        <dbReference type="ARBA" id="ARBA00034834"/>
    </source>
</evidence>
<keyword evidence="4 6" id="KW-0472">Membrane</keyword>
<reference evidence="7 8" key="1">
    <citation type="journal article" date="2018" name="Nat. Ecol. Evol.">
        <title>Shark genomes provide insights into elasmobranch evolution and the origin of vertebrates.</title>
        <authorList>
            <person name="Hara Y"/>
            <person name="Yamaguchi K"/>
            <person name="Onimaru K"/>
            <person name="Kadota M"/>
            <person name="Koyanagi M"/>
            <person name="Keeley SD"/>
            <person name="Tatsumi K"/>
            <person name="Tanaka K"/>
            <person name="Motone F"/>
            <person name="Kageyama Y"/>
            <person name="Nozu R"/>
            <person name="Adachi N"/>
            <person name="Nishimura O"/>
            <person name="Nakagawa R"/>
            <person name="Tanegashima C"/>
            <person name="Kiyatake I"/>
            <person name="Matsumoto R"/>
            <person name="Murakumo K"/>
            <person name="Nishida K"/>
            <person name="Terakita A"/>
            <person name="Kuratani S"/>
            <person name="Sato K"/>
            <person name="Hyodo S Kuraku.S."/>
        </authorList>
    </citation>
    <scope>NUCLEOTIDE SEQUENCE [LARGE SCALE GENOMIC DNA]</scope>
</reference>
<dbReference type="Proteomes" id="UP000288216">
    <property type="component" value="Unassembled WGS sequence"/>
</dbReference>
<dbReference type="Pfam" id="PF14934">
    <property type="entry name" value="TMEM254"/>
    <property type="match status" value="1"/>
</dbReference>
<sequence length="123" mass="14295">MPDTGSGSTYFRRTSLFWMAVITGSFGYFTLLMFWPQSVPYKSLGPWGSFSKYLVDHYHPQLYIGYWMAWALHLAEALYSIKLCSDKGITNVSVQSKWAFQTFLFGITSLWYLLSYEPGRKKK</sequence>
<comment type="subcellular location">
    <subcellularLocation>
        <location evidence="1">Membrane</location>
        <topology evidence="1">Multi-pass membrane protein</topology>
    </subcellularLocation>
</comment>
<evidence type="ECO:0000313" key="7">
    <source>
        <dbReference type="EMBL" id="GCB68265.1"/>
    </source>
</evidence>
<evidence type="ECO:0000256" key="1">
    <source>
        <dbReference type="ARBA" id="ARBA00004141"/>
    </source>
</evidence>
<dbReference type="PANTHER" id="PTHR34104:SF3">
    <property type="entry name" value="TRANSMEMBRANE PROTEIN 254"/>
    <property type="match status" value="1"/>
</dbReference>
<dbReference type="GO" id="GO:0016020">
    <property type="term" value="C:membrane"/>
    <property type="evidence" value="ECO:0007669"/>
    <property type="project" value="UniProtKB-SubCell"/>
</dbReference>
<evidence type="ECO:0000313" key="8">
    <source>
        <dbReference type="Proteomes" id="UP000288216"/>
    </source>
</evidence>
<dbReference type="STRING" id="75743.A0A401P543"/>
<dbReference type="AlphaFoldDB" id="A0A401P543"/>
<keyword evidence="3 6" id="KW-1133">Transmembrane helix</keyword>
<dbReference type="OrthoDB" id="9984821at2759"/>
<keyword evidence="2 6" id="KW-0812">Transmembrane</keyword>
<comment type="caution">
    <text evidence="7">The sequence shown here is derived from an EMBL/GenBank/DDBJ whole genome shotgun (WGS) entry which is preliminary data.</text>
</comment>
<evidence type="ECO:0000256" key="2">
    <source>
        <dbReference type="ARBA" id="ARBA00022692"/>
    </source>
</evidence>
<proteinExistence type="predicted"/>
<name>A0A401P543_SCYTO</name>
<dbReference type="PANTHER" id="PTHR34104">
    <property type="entry name" value="TRANSMEMBRANE PROTEIN 254"/>
    <property type="match status" value="1"/>
</dbReference>
<organism evidence="7 8">
    <name type="scientific">Scyliorhinus torazame</name>
    <name type="common">Cloudy catshark</name>
    <name type="synonym">Catulus torazame</name>
    <dbReference type="NCBI Taxonomy" id="75743"/>
    <lineage>
        <taxon>Eukaryota</taxon>
        <taxon>Metazoa</taxon>
        <taxon>Chordata</taxon>
        <taxon>Craniata</taxon>
        <taxon>Vertebrata</taxon>
        <taxon>Chondrichthyes</taxon>
        <taxon>Elasmobranchii</taxon>
        <taxon>Galeomorphii</taxon>
        <taxon>Galeoidea</taxon>
        <taxon>Carcharhiniformes</taxon>
        <taxon>Scyliorhinidae</taxon>
        <taxon>Scyliorhinus</taxon>
    </lineage>
</organism>
<dbReference type="OMA" id="IMYKGWW"/>
<protein>
    <recommendedName>
        <fullName evidence="5">Transmembrane protein 254</fullName>
    </recommendedName>
</protein>
<evidence type="ECO:0000256" key="3">
    <source>
        <dbReference type="ARBA" id="ARBA00022989"/>
    </source>
</evidence>
<dbReference type="EMBL" id="BFAA01003094">
    <property type="protein sequence ID" value="GCB68265.1"/>
    <property type="molecule type" value="Genomic_DNA"/>
</dbReference>
<gene>
    <name evidence="7" type="ORF">scyTo_0008198</name>
</gene>
<accession>A0A401P543</accession>
<evidence type="ECO:0000256" key="4">
    <source>
        <dbReference type="ARBA" id="ARBA00023136"/>
    </source>
</evidence>
<feature type="transmembrane region" description="Helical" evidence="6">
    <location>
        <begin position="98"/>
        <end position="114"/>
    </location>
</feature>
<dbReference type="InterPro" id="IPR028110">
    <property type="entry name" value="TMEM254"/>
</dbReference>
<evidence type="ECO:0000256" key="6">
    <source>
        <dbReference type="SAM" id="Phobius"/>
    </source>
</evidence>
<keyword evidence="8" id="KW-1185">Reference proteome</keyword>
<feature type="transmembrane region" description="Helical" evidence="6">
    <location>
        <begin position="16"/>
        <end position="35"/>
    </location>
</feature>